<comment type="pathway">
    <text evidence="3">Energy metabolism; oxidative phosphorylation.</text>
</comment>
<keyword evidence="11" id="KW-1278">Translocase</keyword>
<dbReference type="EMBL" id="SOEO01000002">
    <property type="protein sequence ID" value="TDX84210.1"/>
    <property type="molecule type" value="Genomic_DNA"/>
</dbReference>
<dbReference type="GO" id="GO:0046872">
    <property type="term" value="F:metal ion binding"/>
    <property type="evidence" value="ECO:0007669"/>
    <property type="project" value="UniProtKB-KW"/>
</dbReference>
<feature type="transmembrane region" description="Helical" evidence="20">
    <location>
        <begin position="85"/>
        <end position="103"/>
    </location>
</feature>
<evidence type="ECO:0000256" key="2">
    <source>
        <dbReference type="ARBA" id="ARBA00004651"/>
    </source>
</evidence>
<evidence type="ECO:0000256" key="12">
    <source>
        <dbReference type="ARBA" id="ARBA00022982"/>
    </source>
</evidence>
<keyword evidence="24" id="KW-1185">Reference proteome</keyword>
<evidence type="ECO:0000256" key="13">
    <source>
        <dbReference type="ARBA" id="ARBA00022989"/>
    </source>
</evidence>
<dbReference type="AlphaFoldDB" id="A0A4R8IEU8"/>
<keyword evidence="10 18" id="KW-0479">Metal-binding</keyword>
<dbReference type="EC" id="7.1.1.9" evidence="4"/>
<accession>A0A4R8IEU8</accession>
<dbReference type="GO" id="GO:0009060">
    <property type="term" value="P:aerobic respiration"/>
    <property type="evidence" value="ECO:0007669"/>
    <property type="project" value="InterPro"/>
</dbReference>
<dbReference type="NCBIfam" id="NF011053">
    <property type="entry name" value="PRK14485.1"/>
    <property type="match status" value="1"/>
</dbReference>
<dbReference type="PROSITE" id="PS00077">
    <property type="entry name" value="COX1_CUB"/>
    <property type="match status" value="1"/>
</dbReference>
<feature type="transmembrane region" description="Helical" evidence="20">
    <location>
        <begin position="12"/>
        <end position="40"/>
    </location>
</feature>
<evidence type="ECO:0000256" key="5">
    <source>
        <dbReference type="ARBA" id="ARBA00022448"/>
    </source>
</evidence>
<dbReference type="InterPro" id="IPR023616">
    <property type="entry name" value="Cyt_c_oxase-like_su1_dom"/>
</dbReference>
<evidence type="ECO:0000313" key="24">
    <source>
        <dbReference type="Proteomes" id="UP000295313"/>
    </source>
</evidence>
<comment type="cofactor">
    <cofactor evidence="18">
        <name>Cu(2+)</name>
        <dbReference type="ChEBI" id="CHEBI:29036"/>
    </cofactor>
    <text evidence="18">Binds 1 copper ion per subunit, denoted as copper B.</text>
</comment>
<evidence type="ECO:0000256" key="7">
    <source>
        <dbReference type="ARBA" id="ARBA00022617"/>
    </source>
</evidence>
<dbReference type="PROSITE" id="PS50855">
    <property type="entry name" value="COX1"/>
    <property type="match status" value="1"/>
</dbReference>
<dbReference type="SUPFAM" id="SSF46626">
    <property type="entry name" value="Cytochrome c"/>
    <property type="match status" value="1"/>
</dbReference>
<evidence type="ECO:0000256" key="15">
    <source>
        <dbReference type="ARBA" id="ARBA00023008"/>
    </source>
</evidence>
<keyword evidence="5 19" id="KW-0813">Transport</keyword>
<dbReference type="Pfam" id="PF00115">
    <property type="entry name" value="COX1"/>
    <property type="match status" value="1"/>
</dbReference>
<feature type="transmembrane region" description="Helical" evidence="20">
    <location>
        <begin position="462"/>
        <end position="481"/>
    </location>
</feature>
<keyword evidence="14 18" id="KW-0408">Iron</keyword>
<feature type="binding site" evidence="18">
    <location>
        <position position="231"/>
    </location>
    <ligand>
        <name>Cu cation</name>
        <dbReference type="ChEBI" id="CHEBI:23378"/>
        <label>B</label>
    </ligand>
</feature>
<feature type="binding site" evidence="18">
    <location>
        <position position="282"/>
    </location>
    <ligand>
        <name>Cu cation</name>
        <dbReference type="ChEBI" id="CHEBI:23378"/>
        <label>B</label>
    </ligand>
</feature>
<feature type="transmembrane region" description="Helical" evidence="20">
    <location>
        <begin position="406"/>
        <end position="426"/>
    </location>
</feature>
<evidence type="ECO:0000256" key="6">
    <source>
        <dbReference type="ARBA" id="ARBA00022475"/>
    </source>
</evidence>
<dbReference type="Proteomes" id="UP000295313">
    <property type="component" value="Unassembled WGS sequence"/>
</dbReference>
<keyword evidence="6" id="KW-1003">Cell membrane</keyword>
<dbReference type="InterPro" id="IPR000883">
    <property type="entry name" value="Cyt_C_Oxase_1"/>
</dbReference>
<keyword evidence="12 19" id="KW-0249">Electron transport</keyword>
<dbReference type="GO" id="GO:0022904">
    <property type="term" value="P:respiratory electron transport chain"/>
    <property type="evidence" value="ECO:0007669"/>
    <property type="project" value="TreeGrafter"/>
</dbReference>
<evidence type="ECO:0000256" key="3">
    <source>
        <dbReference type="ARBA" id="ARBA00004673"/>
    </source>
</evidence>
<evidence type="ECO:0000256" key="14">
    <source>
        <dbReference type="ARBA" id="ARBA00023004"/>
    </source>
</evidence>
<feature type="transmembrane region" description="Helical" evidence="20">
    <location>
        <begin position="150"/>
        <end position="172"/>
    </location>
</feature>
<dbReference type="NCBIfam" id="TIGR00781">
    <property type="entry name" value="ccoO"/>
    <property type="match status" value="1"/>
</dbReference>
<evidence type="ECO:0000313" key="23">
    <source>
        <dbReference type="EMBL" id="TDX84210.1"/>
    </source>
</evidence>
<dbReference type="RefSeq" id="WP_133944233.1">
    <property type="nucleotide sequence ID" value="NZ_SOEO01000002.1"/>
</dbReference>
<feature type="binding site" description="axial binding residue" evidence="18">
    <location>
        <position position="82"/>
    </location>
    <ligand>
        <name>heme b</name>
        <dbReference type="ChEBI" id="CHEBI:60344"/>
        <label>1; low-spin</label>
    </ligand>
    <ligandPart>
        <name>Fe</name>
        <dbReference type="ChEBI" id="CHEBI:18248"/>
    </ligandPart>
</feature>
<evidence type="ECO:0000256" key="16">
    <source>
        <dbReference type="ARBA" id="ARBA00023136"/>
    </source>
</evidence>
<evidence type="ECO:0000256" key="10">
    <source>
        <dbReference type="ARBA" id="ARBA00022723"/>
    </source>
</evidence>
<comment type="similarity">
    <text evidence="19">Belongs to the heme-copper respiratory oxidase family.</text>
</comment>
<evidence type="ECO:0000256" key="1">
    <source>
        <dbReference type="ARBA" id="ARBA00001970"/>
    </source>
</evidence>
<keyword evidence="13 20" id="KW-1133">Transmembrane helix</keyword>
<evidence type="ECO:0000256" key="8">
    <source>
        <dbReference type="ARBA" id="ARBA00022660"/>
    </source>
</evidence>
<gene>
    <name evidence="23" type="ORF">B0I22_1813</name>
</gene>
<dbReference type="NCBIfam" id="TIGR00780">
    <property type="entry name" value="ccoN"/>
    <property type="match status" value="1"/>
</dbReference>
<comment type="catalytic activity">
    <reaction evidence="17">
        <text>4 Fe(II)-[cytochrome c] + O2 + 8 H(+)(in) = 4 Fe(III)-[cytochrome c] + 2 H2O + 4 H(+)(out)</text>
        <dbReference type="Rhea" id="RHEA:11436"/>
        <dbReference type="Rhea" id="RHEA-COMP:10350"/>
        <dbReference type="Rhea" id="RHEA-COMP:14399"/>
        <dbReference type="ChEBI" id="CHEBI:15377"/>
        <dbReference type="ChEBI" id="CHEBI:15378"/>
        <dbReference type="ChEBI" id="CHEBI:15379"/>
        <dbReference type="ChEBI" id="CHEBI:29033"/>
        <dbReference type="ChEBI" id="CHEBI:29034"/>
        <dbReference type="EC" id="7.1.1.9"/>
    </reaction>
</comment>
<organism evidence="23 24">
    <name type="scientific">Epilithonimonas xixisoli</name>
    <dbReference type="NCBI Taxonomy" id="1476462"/>
    <lineage>
        <taxon>Bacteria</taxon>
        <taxon>Pseudomonadati</taxon>
        <taxon>Bacteroidota</taxon>
        <taxon>Flavobacteriia</taxon>
        <taxon>Flavobacteriales</taxon>
        <taxon>Weeksellaceae</taxon>
        <taxon>Chryseobacterium group</taxon>
        <taxon>Epilithonimonas</taxon>
    </lineage>
</organism>
<dbReference type="InterPro" id="IPR036909">
    <property type="entry name" value="Cyt_c-like_dom_sf"/>
</dbReference>
<dbReference type="SUPFAM" id="SSF81442">
    <property type="entry name" value="Cytochrome c oxidase subunit I-like"/>
    <property type="match status" value="1"/>
</dbReference>
<dbReference type="PANTHER" id="PTHR10422">
    <property type="entry name" value="CYTOCHROME C OXIDASE SUBUNIT 1"/>
    <property type="match status" value="1"/>
</dbReference>
<keyword evidence="8 19" id="KW-0679">Respiratory chain</keyword>
<evidence type="ECO:0000259" key="21">
    <source>
        <dbReference type="PROSITE" id="PS50855"/>
    </source>
</evidence>
<feature type="transmembrane region" description="Helical" evidence="20">
    <location>
        <begin position="179"/>
        <end position="199"/>
    </location>
</feature>
<dbReference type="GO" id="GO:0004129">
    <property type="term" value="F:cytochrome-c oxidase activity"/>
    <property type="evidence" value="ECO:0007669"/>
    <property type="project" value="UniProtKB-EC"/>
</dbReference>
<evidence type="ECO:0000259" key="22">
    <source>
        <dbReference type="PROSITE" id="PS51007"/>
    </source>
</evidence>
<feature type="binding site" description="axial binding residue" evidence="18">
    <location>
        <position position="371"/>
    </location>
    <ligand>
        <name>heme b</name>
        <dbReference type="ChEBI" id="CHEBI:60344"/>
        <label>1; low-spin</label>
    </ligand>
    <ligandPart>
        <name>Fe</name>
        <dbReference type="ChEBI" id="CHEBI:18248"/>
    </ligandPart>
</feature>
<dbReference type="Gene3D" id="1.10.760.10">
    <property type="entry name" value="Cytochrome c-like domain"/>
    <property type="match status" value="1"/>
</dbReference>
<dbReference type="InterPro" id="IPR036927">
    <property type="entry name" value="Cyt_c_oxase-like_su1_sf"/>
</dbReference>
<dbReference type="GO" id="GO:0020037">
    <property type="term" value="F:heme binding"/>
    <property type="evidence" value="ECO:0007669"/>
    <property type="project" value="InterPro"/>
</dbReference>
<dbReference type="GO" id="GO:0005886">
    <property type="term" value="C:plasma membrane"/>
    <property type="evidence" value="ECO:0007669"/>
    <property type="project" value="UniProtKB-SubCell"/>
</dbReference>
<dbReference type="InterPro" id="IPR023615">
    <property type="entry name" value="Cyt_c_Oxase_su1_BS"/>
</dbReference>
<keyword evidence="7 18" id="KW-0349">Heme</keyword>
<dbReference type="PROSITE" id="PS51007">
    <property type="entry name" value="CYTC"/>
    <property type="match status" value="1"/>
</dbReference>
<dbReference type="Pfam" id="PF02433">
    <property type="entry name" value="FixO"/>
    <property type="match status" value="1"/>
</dbReference>
<evidence type="ECO:0000256" key="9">
    <source>
        <dbReference type="ARBA" id="ARBA00022692"/>
    </source>
</evidence>
<evidence type="ECO:0000256" key="18">
    <source>
        <dbReference type="PIRSR" id="PIRSR604677-50"/>
    </source>
</evidence>
<feature type="transmembrane region" description="Helical" evidence="20">
    <location>
        <begin position="290"/>
        <end position="318"/>
    </location>
</feature>
<dbReference type="Gene3D" id="1.20.210.10">
    <property type="entry name" value="Cytochrome c oxidase-like, subunit I domain"/>
    <property type="match status" value="1"/>
</dbReference>
<evidence type="ECO:0000256" key="17">
    <source>
        <dbReference type="ARBA" id="ARBA00047816"/>
    </source>
</evidence>
<feature type="transmembrane region" description="Helical" evidence="20">
    <location>
        <begin position="115"/>
        <end position="138"/>
    </location>
</feature>
<evidence type="ECO:0000256" key="20">
    <source>
        <dbReference type="SAM" id="Phobius"/>
    </source>
</evidence>
<feature type="transmembrane region" description="Helical" evidence="20">
    <location>
        <begin position="261"/>
        <end position="278"/>
    </location>
</feature>
<feature type="transmembrane region" description="Helical" evidence="20">
    <location>
        <begin position="521"/>
        <end position="544"/>
    </location>
</feature>
<protein>
    <recommendedName>
        <fullName evidence="4">cytochrome-c oxidase</fullName>
        <ecNumber evidence="4">7.1.1.9</ecNumber>
    </recommendedName>
</protein>
<name>A0A4R8IEU8_9FLAO</name>
<evidence type="ECO:0000256" key="19">
    <source>
        <dbReference type="RuleBase" id="RU000370"/>
    </source>
</evidence>
<feature type="transmembrane region" description="Helical" evidence="20">
    <location>
        <begin position="330"/>
        <end position="352"/>
    </location>
</feature>
<feature type="transmembrane region" description="Helical" evidence="20">
    <location>
        <begin position="227"/>
        <end position="249"/>
    </location>
</feature>
<proteinExistence type="inferred from homology"/>
<dbReference type="InterPro" id="IPR009056">
    <property type="entry name" value="Cyt_c-like_dom"/>
</dbReference>
<evidence type="ECO:0000256" key="4">
    <source>
        <dbReference type="ARBA" id="ARBA00012949"/>
    </source>
</evidence>
<dbReference type="InterPro" id="IPR004677">
    <property type="entry name" value="Cyt_c_oxidase_cbb3_su1"/>
</dbReference>
<evidence type="ECO:0000256" key="11">
    <source>
        <dbReference type="ARBA" id="ARBA00022967"/>
    </source>
</evidence>
<dbReference type="NCBIfam" id="NF011055">
    <property type="entry name" value="PRK14487.1"/>
    <property type="match status" value="1"/>
</dbReference>
<keyword evidence="16 20" id="KW-0472">Membrane</keyword>
<feature type="domain" description="Cytochrome c" evidence="22">
    <location>
        <begin position="560"/>
        <end position="697"/>
    </location>
</feature>
<feature type="binding site" description="axial binding residue" evidence="18">
    <location>
        <position position="369"/>
    </location>
    <ligand>
        <name>heme b</name>
        <dbReference type="ChEBI" id="CHEBI:60344"/>
        <label>2; high-spin</label>
    </ligand>
    <ligandPart>
        <name>Fe</name>
        <dbReference type="ChEBI" id="CHEBI:18248"/>
    </ligandPart>
</feature>
<dbReference type="InterPro" id="IPR003468">
    <property type="entry name" value="Cyt_c_oxidase_monohaem-su/FixO"/>
</dbReference>
<dbReference type="PANTHER" id="PTHR10422:SF29">
    <property type="entry name" value="CYTOCHROME C OXIDASE SUBUNIT 1 HOMOLOG, BACTEROID"/>
    <property type="match status" value="1"/>
</dbReference>
<comment type="subcellular location">
    <subcellularLocation>
        <location evidence="2">Cell membrane</location>
        <topology evidence="2">Multi-pass membrane protein</topology>
    </subcellularLocation>
</comment>
<feature type="transmembrane region" description="Helical" evidence="20">
    <location>
        <begin position="372"/>
        <end position="394"/>
    </location>
</feature>
<comment type="cofactor">
    <cofactor evidence="18">
        <name>heme</name>
        <dbReference type="ChEBI" id="CHEBI:30413"/>
    </cofactor>
    <text evidence="18">Binds 2 heme groups per subunit, denoted as high- and low-spin.</text>
</comment>
<dbReference type="GO" id="GO:0015990">
    <property type="term" value="P:electron transport coupled proton transport"/>
    <property type="evidence" value="ECO:0007669"/>
    <property type="project" value="TreeGrafter"/>
</dbReference>
<comment type="cofactor">
    <cofactor evidence="1">
        <name>heme b</name>
        <dbReference type="ChEBI" id="CHEBI:60344"/>
    </cofactor>
</comment>
<feature type="binding site" evidence="18">
    <location>
        <position position="281"/>
    </location>
    <ligand>
        <name>Cu cation</name>
        <dbReference type="ChEBI" id="CHEBI:23378"/>
        <label>B</label>
    </ligand>
</feature>
<keyword evidence="15" id="KW-0186">Copper</keyword>
<sequence length="761" mass="86317">METQKFSYDNGIVRAFLIATVVFGIVGFLLGLTAALLLFYPELPEFFLGTDDPTIKTLQSDGMQGLINSQGAFGFGRIRMLHTSAVIFAFVGNSMFSGIYYSMQRLLKTRMWSDTLSWIHFWGWQLMIVSVVITFFMGINTSKEYAEHEWPIDILITVVWVIFGINMFGTIATRRVRHLYVAIWFYLGTWVAVAMLHIFNNLEVPLSFTGWKSYSAYSGVKDALVQWWYGHNAVAFFLTTPVLGLMYYFVPKAADRPVFSYKLSIIHFWSLIFVYIWAGPHHLQYTALPAWAQAVGTGFSIMLIAPSWGGMLNGLLTLRGAWDKVRENPVLKFFVVAVTCYGMATFEGPLLATKTVNKVGHFTDWVIGHVHLGALGWNGFMAFGVIYFLVPILWRTKLWSVKLANWHFWLGTFGIIFYAVPLYIAGFTQGLMWKEFNPDGTLVYKNWLDTVTAILPHYKLRFVGGLLYFSGAILMVVNLVATARKGSFQKEVPAEVPALAKINKGRKEGETFHLWLERTPLYLGILSFVAVAIGGSLEILPTIFVKDNVPTISAVKPYSPLELEGRDIYIREGCNACHSQMIRPFRDEVVRFNGKNGQYSKAGEFIYDRPFLWGSKRTGPDLHREGGARPDSWHFKHMYNPRSTSAGSIMPRYPWLIENTLDRSKTQAKLELMKNTFDVPYTKSQIDSMDSWMNNQANAIVKNVFAEADDVKKSFEESKANKAKAGEEFVPLEKREIVALISYLQRLGTDIKTTEVKTASN</sequence>
<comment type="caution">
    <text evidence="23">The sequence shown here is derived from an EMBL/GenBank/DDBJ whole genome shotgun (WGS) entry which is preliminary data.</text>
</comment>
<feature type="domain" description="Cytochrome oxidase subunit I profile" evidence="21">
    <location>
        <begin position="16"/>
        <end position="489"/>
    </location>
</feature>
<reference evidence="23 24" key="1">
    <citation type="submission" date="2019-03" db="EMBL/GenBank/DDBJ databases">
        <title>Genomic Encyclopedia of Type Strains, Phase III (KMG-III): the genomes of soil and plant-associated and newly described type strains.</title>
        <authorList>
            <person name="Whitman W."/>
        </authorList>
    </citation>
    <scope>NUCLEOTIDE SEQUENCE [LARGE SCALE GENOMIC DNA]</scope>
    <source>
        <strain evidence="23 24">CGMCC 1.12802</strain>
    </source>
</reference>
<dbReference type="OrthoDB" id="9806838at2"/>
<keyword evidence="9 19" id="KW-0812">Transmembrane</keyword>